<gene>
    <name evidence="2" type="ORF">W911_13335</name>
</gene>
<dbReference type="PANTHER" id="PTHR11647">
    <property type="entry name" value="HYDRANTOINASE/DIHYDROPYRIMIDINASE FAMILY MEMBER"/>
    <property type="match status" value="1"/>
</dbReference>
<keyword evidence="3" id="KW-1185">Reference proteome</keyword>
<dbReference type="STRING" id="1029756.W911_13335"/>
<dbReference type="PANTHER" id="PTHR11647:SF1">
    <property type="entry name" value="COLLAPSIN RESPONSE MEDIATOR PROTEIN"/>
    <property type="match status" value="1"/>
</dbReference>
<dbReference type="PATRIC" id="fig|1029756.8.peg.2776"/>
<protein>
    <submittedName>
        <fullName evidence="2">Formylmethanofuran dehydrogenase subunit A</fullName>
    </submittedName>
</protein>
<dbReference type="InterPro" id="IPR050378">
    <property type="entry name" value="Metallo-dep_Hydrolases_sf"/>
</dbReference>
<dbReference type="InterPro" id="IPR013108">
    <property type="entry name" value="Amidohydro_3"/>
</dbReference>
<evidence type="ECO:0000259" key="1">
    <source>
        <dbReference type="Pfam" id="PF07969"/>
    </source>
</evidence>
<dbReference type="RefSeq" id="WP_023787994.1">
    <property type="nucleotide sequence ID" value="NC_022997.1"/>
</dbReference>
<dbReference type="EMBL" id="CP006912">
    <property type="protein sequence ID" value="AHB49171.1"/>
    <property type="molecule type" value="Genomic_DNA"/>
</dbReference>
<accession>V5SE55</accession>
<feature type="domain" description="Amidohydrolase 3" evidence="1">
    <location>
        <begin position="44"/>
        <end position="493"/>
    </location>
</feature>
<dbReference type="AlphaFoldDB" id="V5SE55"/>
<dbReference type="KEGG" id="hni:W911_13335"/>
<name>V5SE55_9HYPH</name>
<dbReference type="GO" id="GO:0016810">
    <property type="term" value="F:hydrolase activity, acting on carbon-nitrogen (but not peptide) bonds"/>
    <property type="evidence" value="ECO:0007669"/>
    <property type="project" value="InterPro"/>
</dbReference>
<dbReference type="Proteomes" id="UP000018542">
    <property type="component" value="Chromosome"/>
</dbReference>
<dbReference type="SUPFAM" id="SSF51556">
    <property type="entry name" value="Metallo-dependent hydrolases"/>
    <property type="match status" value="1"/>
</dbReference>
<dbReference type="InterPro" id="IPR032466">
    <property type="entry name" value="Metal_Hydrolase"/>
</dbReference>
<dbReference type="Gene3D" id="2.30.40.10">
    <property type="entry name" value="Urease, subunit C, domain 1"/>
    <property type="match status" value="1"/>
</dbReference>
<dbReference type="OrthoDB" id="9807210at2"/>
<reference evidence="2 3" key="1">
    <citation type="journal article" date="2014" name="Genome Announc.">
        <title>Complete Genome Sequence of Hyphomicrobium nitrativorans Strain NL23, a Denitrifying Bacterium Isolated from Biofilm of a Methanol-Fed Denitrification System Treating Seawater at the Montreal Biodome.</title>
        <authorList>
            <person name="Martineau C."/>
            <person name="Villeneuve C."/>
            <person name="Mauffrey F."/>
            <person name="Villemur R."/>
        </authorList>
    </citation>
    <scope>NUCLEOTIDE SEQUENCE [LARGE SCALE GENOMIC DNA]</scope>
    <source>
        <strain evidence="2">NL23</strain>
    </source>
</reference>
<proteinExistence type="predicted"/>
<dbReference type="Pfam" id="PF07969">
    <property type="entry name" value="Amidohydro_3"/>
    <property type="match status" value="1"/>
</dbReference>
<organism evidence="2 3">
    <name type="scientific">Hyphomicrobium nitrativorans NL23</name>
    <dbReference type="NCBI Taxonomy" id="1029756"/>
    <lineage>
        <taxon>Bacteria</taxon>
        <taxon>Pseudomonadati</taxon>
        <taxon>Pseudomonadota</taxon>
        <taxon>Alphaproteobacteria</taxon>
        <taxon>Hyphomicrobiales</taxon>
        <taxon>Hyphomicrobiaceae</taxon>
        <taxon>Hyphomicrobium</taxon>
    </lineage>
</organism>
<dbReference type="SUPFAM" id="SSF51338">
    <property type="entry name" value="Composite domain of metallo-dependent hydrolases"/>
    <property type="match status" value="2"/>
</dbReference>
<evidence type="ECO:0000313" key="3">
    <source>
        <dbReference type="Proteomes" id="UP000018542"/>
    </source>
</evidence>
<dbReference type="InterPro" id="IPR012027">
    <property type="entry name" value="Formylmethanofuran_DH_asu"/>
</dbReference>
<sequence length="561" mass="61799">MLIKFTGGTVYDPMNGVDGEVRDIYVQDGRIVAEPQPGTRIDEEYSLKGQVVMAGAIDPHSHIGGGKVTIGRMMLPEDHIGNEVARTELLRSGCGHAVPSTMTTGYRYAEMGYTAAFEPAMLPANARQAHLEMGDTPMIDKGAFVMLGNDDFFLSALAEKRDFAFIKDYIGWTMHASQALAVKIVNPGGINAFKFNQRALDLDEKNVHYGVTPRDIILTLARGMKELGVPHPIHIHGCNLGVPGSMHSTLATIRAAEGLPLHLTHIQFHSYGTEGDMKFSSGAPQIAELLNQHTNVSIDIGQIMFGQTCTASGDSMRQYGNTKSADPKKWVVMDIECDNGCGVVPMKYRDKSYVNALQWAIGLELFLLVNDPWRIFLTTDHPNGAPFYYYPHLIRLLMDRTFRNEMLEKLHPGAQAATILKSLDREYSLYEIAVMTRAGPAKSLGLRDRGHLGAGASADITIYEDLPDREAMFKTPLLVFKSGELIVKNGQVVKVVAGATHVARPDYDPGIEKTLRDYFERYHTVRLDNFRVSDQEIVDSNCGHTGGECGCVIVQPTGPRT</sequence>
<dbReference type="HOGENOM" id="CLU_035587_0_0_5"/>
<dbReference type="NCBIfam" id="TIGR03121">
    <property type="entry name" value="one_C_dehyd_A"/>
    <property type="match status" value="1"/>
</dbReference>
<evidence type="ECO:0000313" key="2">
    <source>
        <dbReference type="EMBL" id="AHB49171.1"/>
    </source>
</evidence>
<dbReference type="PIRSF" id="PIRSF006453">
    <property type="entry name" value="FwdA"/>
    <property type="match status" value="1"/>
</dbReference>
<dbReference type="InterPro" id="IPR011059">
    <property type="entry name" value="Metal-dep_hydrolase_composite"/>
</dbReference>